<evidence type="ECO:0000256" key="4">
    <source>
        <dbReference type="ARBA" id="ARBA00022614"/>
    </source>
</evidence>
<dbReference type="InterPro" id="IPR055414">
    <property type="entry name" value="LRR_R13L4/SHOC2-like"/>
</dbReference>
<keyword evidence="3" id="KW-1003">Cell membrane</keyword>
<name>I1HXD0_BRADI</name>
<reference evidence="14" key="2">
    <citation type="submission" date="2017-06" db="EMBL/GenBank/DDBJ databases">
        <title>WGS assembly of Brachypodium distachyon.</title>
        <authorList>
            <consortium name="The International Brachypodium Initiative"/>
            <person name="Lucas S."/>
            <person name="Harmon-Smith M."/>
            <person name="Lail K."/>
            <person name="Tice H."/>
            <person name="Grimwood J."/>
            <person name="Bruce D."/>
            <person name="Barry K."/>
            <person name="Shu S."/>
            <person name="Lindquist E."/>
            <person name="Wang M."/>
            <person name="Pitluck S."/>
            <person name="Vogel J.P."/>
            <person name="Garvin D.F."/>
            <person name="Mockler T.C."/>
            <person name="Schmutz J."/>
            <person name="Rokhsar D."/>
            <person name="Bevan M.W."/>
        </authorList>
    </citation>
    <scope>NUCLEOTIDE SEQUENCE</scope>
    <source>
        <strain evidence="14">Bd21</strain>
    </source>
</reference>
<comment type="subcellular location">
    <subcellularLocation>
        <location evidence="1">Cell membrane</location>
        <topology evidence="1">Single-pass type I membrane protein</topology>
    </subcellularLocation>
</comment>
<dbReference type="FunFam" id="3.80.10.10:FF:000213">
    <property type="entry name" value="Tyrosine-sulfated glycopeptide receptor 1"/>
    <property type="match status" value="1"/>
</dbReference>
<protein>
    <submittedName>
        <fullName evidence="14 15">Uncharacterized protein</fullName>
    </submittedName>
</protein>
<sequence length="713" mass="77831">MQPLKLSYVTRKLHIPSLVLALVLLIGLPSTTRSCNQQEKTSLFQFLAELTQDGDLATSWHNNKDCCTWEGITCNMDGRVTAVSLASRSLQGHISPFLGNLTELLHINLSNNLLSGGLPKELVSSGSIIVIDISFNRLDGELQLSSSTAYQPLKVLNISSNLFTGQFPSSSTWEVLKNLVALNASNNSFTGQLPTHFCTSSPSLAILELSYNQFSGNIPPGLGRCSMLRVLKIGHNSLSGTLPGELFDATSLELLSFPRNDLQGTLEGQNFVKLSNLAALDLGENNFSGKIPESIGNLRRLKELYLNDNNMYGELPSTLTNCTDLIIIGLKCNNFSGELAKVNFSNLAKLKTLDLMQNRFSGKIPESIYSCSNLNALRLSSNNFHGQLAKGLDKLKSLSFLSIGKNSLTNITNALQILRSSKNLTTILIGHNFIHEPMPEDDIIDGFENLRVLAINDCSLSGQIPQWLSKLKYLGILFLHNNRLAGPIPDWISSLNSLFYIDISNNSLTGEIPAALMQMPMLKSGKTAPEVFELPVYYKGLQLQYLTPGAFPKVLNLGMNNFTGVIPEEIGQLQALLSLNLSSNKLSGEIPQSICTLMSLQVLDLSNNHLNGTIPDALNNLHFLSKFNISNNDLEGHIPTRGQLGTFPESSFDGNPKLCGPMVENHCGSAEARPVSIVSTKQSGSKVIFAITFGVFFGLGVLYDQIVLSRYFG</sequence>
<accession>I1HXD0</accession>
<dbReference type="eggNOG" id="KOG0619">
    <property type="taxonomic scope" value="Eukaryota"/>
</dbReference>
<dbReference type="RefSeq" id="XP_014756097.1">
    <property type="nucleotide sequence ID" value="XM_014900611.2"/>
</dbReference>
<keyword evidence="4" id="KW-0433">Leucine-rich repeat</keyword>
<dbReference type="SUPFAM" id="SSF52058">
    <property type="entry name" value="L domain-like"/>
    <property type="match status" value="2"/>
</dbReference>
<keyword evidence="7" id="KW-0677">Repeat</keyword>
<evidence type="ECO:0000256" key="10">
    <source>
        <dbReference type="SAM" id="Phobius"/>
    </source>
</evidence>
<dbReference type="FunFam" id="3.80.10.10:FF:000530">
    <property type="entry name" value="Receptor-like protein 2"/>
    <property type="match status" value="1"/>
</dbReference>
<dbReference type="OrthoDB" id="1740823at2759"/>
<evidence type="ECO:0000313" key="16">
    <source>
        <dbReference type="Proteomes" id="UP000008810"/>
    </source>
</evidence>
<dbReference type="OMA" id="QPYKFSL"/>
<comment type="similarity">
    <text evidence="2">Belongs to the RLP family.</text>
</comment>
<evidence type="ECO:0000259" key="12">
    <source>
        <dbReference type="Pfam" id="PF08263"/>
    </source>
</evidence>
<dbReference type="PRINTS" id="PR00019">
    <property type="entry name" value="LEURICHRPT"/>
</dbReference>
<evidence type="ECO:0000256" key="3">
    <source>
        <dbReference type="ARBA" id="ARBA00022475"/>
    </source>
</evidence>
<evidence type="ECO:0000256" key="5">
    <source>
        <dbReference type="ARBA" id="ARBA00022692"/>
    </source>
</evidence>
<dbReference type="Gramene" id="KQJ93396">
    <property type="protein sequence ID" value="KQJ93396"/>
    <property type="gene ID" value="BRADI_3g04290v3"/>
</dbReference>
<evidence type="ECO:0000256" key="2">
    <source>
        <dbReference type="ARBA" id="ARBA00009592"/>
    </source>
</evidence>
<dbReference type="PANTHER" id="PTHR48065">
    <property type="entry name" value="OS10G0469600 PROTEIN"/>
    <property type="match status" value="1"/>
</dbReference>
<dbReference type="HOGENOM" id="CLU_000288_22_9_1"/>
<dbReference type="Pfam" id="PF23598">
    <property type="entry name" value="LRR_14"/>
    <property type="match status" value="1"/>
</dbReference>
<dbReference type="InterPro" id="IPR003591">
    <property type="entry name" value="Leu-rich_rpt_typical-subtyp"/>
</dbReference>
<dbReference type="GeneID" id="100825532"/>
<reference evidence="15" key="3">
    <citation type="submission" date="2018-08" db="UniProtKB">
        <authorList>
            <consortium name="EnsemblPlants"/>
        </authorList>
    </citation>
    <scope>IDENTIFICATION</scope>
    <source>
        <strain evidence="15">cv. Bd21</strain>
    </source>
</reference>
<feature type="chain" id="PRO_5014094897" evidence="11">
    <location>
        <begin position="35"/>
        <end position="713"/>
    </location>
</feature>
<dbReference type="EnsemblPlants" id="KQJ93396">
    <property type="protein sequence ID" value="KQJ93396"/>
    <property type="gene ID" value="BRADI_3g04290v3"/>
</dbReference>
<feature type="domain" description="Leucine-rich repeat-containing N-terminal plant-type" evidence="12">
    <location>
        <begin position="37"/>
        <end position="75"/>
    </location>
</feature>
<evidence type="ECO:0000256" key="7">
    <source>
        <dbReference type="ARBA" id="ARBA00022737"/>
    </source>
</evidence>
<dbReference type="PROSITE" id="PS51450">
    <property type="entry name" value="LRR"/>
    <property type="match status" value="1"/>
</dbReference>
<dbReference type="KEGG" id="bdi:100825532"/>
<dbReference type="Pfam" id="PF08263">
    <property type="entry name" value="LRRNT_2"/>
    <property type="match status" value="1"/>
</dbReference>
<evidence type="ECO:0000313" key="14">
    <source>
        <dbReference type="EMBL" id="KQJ93396.1"/>
    </source>
</evidence>
<dbReference type="Gene3D" id="3.80.10.10">
    <property type="entry name" value="Ribonuclease Inhibitor"/>
    <property type="match status" value="4"/>
</dbReference>
<dbReference type="AlphaFoldDB" id="I1HXD0"/>
<evidence type="ECO:0000259" key="13">
    <source>
        <dbReference type="Pfam" id="PF23598"/>
    </source>
</evidence>
<keyword evidence="9 10" id="KW-0472">Membrane</keyword>
<dbReference type="Pfam" id="PF13855">
    <property type="entry name" value="LRR_8"/>
    <property type="match status" value="1"/>
</dbReference>
<dbReference type="InterPro" id="IPR001611">
    <property type="entry name" value="Leu-rich_rpt"/>
</dbReference>
<evidence type="ECO:0000256" key="11">
    <source>
        <dbReference type="SAM" id="SignalP"/>
    </source>
</evidence>
<dbReference type="InterPro" id="IPR032675">
    <property type="entry name" value="LRR_dom_sf"/>
</dbReference>
<feature type="signal peptide" evidence="11">
    <location>
        <begin position="1"/>
        <end position="34"/>
    </location>
</feature>
<keyword evidence="8 10" id="KW-1133">Transmembrane helix</keyword>
<feature type="domain" description="Disease resistance R13L4/SHOC-2-like LRR" evidence="13">
    <location>
        <begin position="345"/>
        <end position="523"/>
    </location>
</feature>
<keyword evidence="5 10" id="KW-0812">Transmembrane</keyword>
<dbReference type="Proteomes" id="UP000008810">
    <property type="component" value="Chromosome 3"/>
</dbReference>
<evidence type="ECO:0000256" key="8">
    <source>
        <dbReference type="ARBA" id="ARBA00022989"/>
    </source>
</evidence>
<evidence type="ECO:0000256" key="6">
    <source>
        <dbReference type="ARBA" id="ARBA00022729"/>
    </source>
</evidence>
<evidence type="ECO:0000313" key="15">
    <source>
        <dbReference type="EnsemblPlants" id="KQJ93396"/>
    </source>
</evidence>
<reference evidence="14 15" key="1">
    <citation type="journal article" date="2010" name="Nature">
        <title>Genome sequencing and analysis of the model grass Brachypodium distachyon.</title>
        <authorList>
            <consortium name="International Brachypodium Initiative"/>
        </authorList>
    </citation>
    <scope>NUCLEOTIDE SEQUENCE [LARGE SCALE GENOMIC DNA]</scope>
    <source>
        <strain evidence="14">Bd21</strain>
        <strain evidence="15">cv. Bd21</strain>
    </source>
</reference>
<dbReference type="Pfam" id="PF00560">
    <property type="entry name" value="LRR_1"/>
    <property type="match status" value="5"/>
</dbReference>
<dbReference type="SMART" id="SM00369">
    <property type="entry name" value="LRR_TYP"/>
    <property type="match status" value="7"/>
</dbReference>
<keyword evidence="6 11" id="KW-0732">Signal</keyword>
<dbReference type="PANTHER" id="PTHR48065:SF69">
    <property type="entry name" value="OS07G0466500 PROTEIN"/>
    <property type="match status" value="1"/>
</dbReference>
<keyword evidence="16" id="KW-1185">Reference proteome</keyword>
<feature type="transmembrane region" description="Helical" evidence="10">
    <location>
        <begin position="687"/>
        <end position="708"/>
    </location>
</feature>
<gene>
    <name evidence="15" type="primary">LOC100825532</name>
    <name evidence="14" type="ORF">BRADI_3g04290v3</name>
</gene>
<evidence type="ECO:0000256" key="1">
    <source>
        <dbReference type="ARBA" id="ARBA00004251"/>
    </source>
</evidence>
<dbReference type="EMBL" id="CM000882">
    <property type="protein sequence ID" value="KQJ93396.1"/>
    <property type="molecule type" value="Genomic_DNA"/>
</dbReference>
<organism evidence="14">
    <name type="scientific">Brachypodium distachyon</name>
    <name type="common">Purple false brome</name>
    <name type="synonym">Trachynia distachya</name>
    <dbReference type="NCBI Taxonomy" id="15368"/>
    <lineage>
        <taxon>Eukaryota</taxon>
        <taxon>Viridiplantae</taxon>
        <taxon>Streptophyta</taxon>
        <taxon>Embryophyta</taxon>
        <taxon>Tracheophyta</taxon>
        <taxon>Spermatophyta</taxon>
        <taxon>Magnoliopsida</taxon>
        <taxon>Liliopsida</taxon>
        <taxon>Poales</taxon>
        <taxon>Poaceae</taxon>
        <taxon>BOP clade</taxon>
        <taxon>Pooideae</taxon>
        <taxon>Stipodae</taxon>
        <taxon>Brachypodieae</taxon>
        <taxon>Brachypodium</taxon>
    </lineage>
</organism>
<dbReference type="GO" id="GO:0005886">
    <property type="term" value="C:plasma membrane"/>
    <property type="evidence" value="ECO:0007669"/>
    <property type="project" value="UniProtKB-SubCell"/>
</dbReference>
<dbReference type="FunFam" id="3.80.10.10:FF:000403">
    <property type="entry name" value="Receptor-like protein 2"/>
    <property type="match status" value="1"/>
</dbReference>
<dbReference type="InterPro" id="IPR013210">
    <property type="entry name" value="LRR_N_plant-typ"/>
</dbReference>
<evidence type="ECO:0000256" key="9">
    <source>
        <dbReference type="ARBA" id="ARBA00023136"/>
    </source>
</evidence>
<dbReference type="STRING" id="15368.I1HXD0"/>
<proteinExistence type="inferred from homology"/>